<organism evidence="2 3">
    <name type="scientific">Holothuria leucospilota</name>
    <name type="common">Black long sea cucumber</name>
    <name type="synonym">Mertensiothuria leucospilota</name>
    <dbReference type="NCBI Taxonomy" id="206669"/>
    <lineage>
        <taxon>Eukaryota</taxon>
        <taxon>Metazoa</taxon>
        <taxon>Echinodermata</taxon>
        <taxon>Eleutherozoa</taxon>
        <taxon>Echinozoa</taxon>
        <taxon>Holothuroidea</taxon>
        <taxon>Aspidochirotacea</taxon>
        <taxon>Aspidochirotida</taxon>
        <taxon>Holothuriidae</taxon>
        <taxon>Holothuria</taxon>
    </lineage>
</organism>
<sequence length="253" mass="29303">MGPHREHIRGPPPPPLRHPLLHKRDWTPNVNRNRYIDCFFTDSVEQHLRDFLNEVNHLSGSKIDNLSSQERQALRELRSKENIVIKPADKGGAIVLQNLEDYISEAHRQLADNSFYSPQSSDQTLEVMKKLRSLLQNFETDTQEDIKLLLPPNPCSGYFYLLPKWHKIYALLEQVVLDSEKPINDENVIHLARKYCITPPGRPIVSGINTPTEYLSAYVDSFLQPLLKSIPSYIQDTTHFLRRLQEIPYIQEG</sequence>
<accession>A0A9Q1HCQ4</accession>
<protein>
    <submittedName>
        <fullName evidence="2">Uncharacterized protein</fullName>
    </submittedName>
</protein>
<evidence type="ECO:0000313" key="3">
    <source>
        <dbReference type="Proteomes" id="UP001152320"/>
    </source>
</evidence>
<feature type="region of interest" description="Disordered" evidence="1">
    <location>
        <begin position="1"/>
        <end position="20"/>
    </location>
</feature>
<gene>
    <name evidence="2" type="ORF">HOLleu_12053</name>
</gene>
<reference evidence="2" key="1">
    <citation type="submission" date="2021-10" db="EMBL/GenBank/DDBJ databases">
        <title>Tropical sea cucumber genome reveals ecological adaptation and Cuvierian tubules defense mechanism.</title>
        <authorList>
            <person name="Chen T."/>
        </authorList>
    </citation>
    <scope>NUCLEOTIDE SEQUENCE</scope>
    <source>
        <strain evidence="2">Nanhai2018</strain>
        <tissue evidence="2">Muscle</tissue>
    </source>
</reference>
<dbReference type="AlphaFoldDB" id="A0A9Q1HCQ4"/>
<dbReference type="PANTHER" id="PTHR21301">
    <property type="entry name" value="REVERSE TRANSCRIPTASE"/>
    <property type="match status" value="1"/>
</dbReference>
<evidence type="ECO:0000313" key="2">
    <source>
        <dbReference type="EMBL" id="KAJ8041279.1"/>
    </source>
</evidence>
<keyword evidence="3" id="KW-1185">Reference proteome</keyword>
<name>A0A9Q1HCQ4_HOLLE</name>
<dbReference type="EMBL" id="JAIZAY010000005">
    <property type="protein sequence ID" value="KAJ8041279.1"/>
    <property type="molecule type" value="Genomic_DNA"/>
</dbReference>
<comment type="caution">
    <text evidence="2">The sequence shown here is derived from an EMBL/GenBank/DDBJ whole genome shotgun (WGS) entry which is preliminary data.</text>
</comment>
<proteinExistence type="predicted"/>
<dbReference type="PANTHER" id="PTHR21301:SF10">
    <property type="entry name" value="REVERSE TRANSCRIPTASE DOMAIN-CONTAINING PROTEIN"/>
    <property type="match status" value="1"/>
</dbReference>
<evidence type="ECO:0000256" key="1">
    <source>
        <dbReference type="SAM" id="MobiDB-lite"/>
    </source>
</evidence>
<dbReference type="OrthoDB" id="9909555at2759"/>
<dbReference type="Proteomes" id="UP001152320">
    <property type="component" value="Chromosome 5"/>
</dbReference>